<gene>
    <name evidence="2" type="ORF">K5V21_02090</name>
</gene>
<reference evidence="2 3" key="1">
    <citation type="journal article" date="2021" name="Cell Host Microbe">
        <title>in vivo commensal control of Clostridioides difficile virulence.</title>
        <authorList>
            <person name="Girinathan B.P."/>
            <person name="Dibenedetto N."/>
            <person name="Worley J.N."/>
            <person name="Peltier J."/>
            <person name="Arrieta-Ortiz M.L."/>
            <person name="Rupa Christinal Immanuel S."/>
            <person name="Lavin R."/>
            <person name="Delaney M.L."/>
            <person name="Cummins C."/>
            <person name="Hoffmann M."/>
            <person name="Luo Y."/>
            <person name="Gonzalez-Escalona N."/>
            <person name="Allard M."/>
            <person name="Onderdonk A.B."/>
            <person name="Gerber G.K."/>
            <person name="Sonenshein A.L."/>
            <person name="Baliga N."/>
            <person name="Dupuy B."/>
            <person name="Bry L."/>
        </authorList>
    </citation>
    <scope>NUCLEOTIDE SEQUENCE [LARGE SCALE GENOMIC DNA]</scope>
    <source>
        <strain evidence="2 3">DSM 599</strain>
    </source>
</reference>
<comment type="caution">
    <text evidence="2">The sequence shown here is derived from an EMBL/GenBank/DDBJ whole genome shotgun (WGS) entry which is preliminary data.</text>
</comment>
<sequence>MKKIIALLLTSMLSFTLVACGGEKPSAVVDKFYTALKECNKEELKTLTNKDLVKEVTKIEITKEQEDTIKRVLSSIDFKIMGTDEKDNEATVDVEVTAIDGNDIATKYIKSSLQTSLEASLKGESEEEITKKCSDILIKLLNEKNLKKSTQTIKVNLEKVDGEWKIKDPENVLLETFNLKNMSDFFKEFSENKKK</sequence>
<name>A0ABS7KTV5_CLOSR</name>
<accession>A0ABS7KTV5</accession>
<dbReference type="Proteomes" id="UP001299068">
    <property type="component" value="Unassembled WGS sequence"/>
</dbReference>
<evidence type="ECO:0000256" key="1">
    <source>
        <dbReference type="SAM" id="SignalP"/>
    </source>
</evidence>
<keyword evidence="1" id="KW-0732">Signal</keyword>
<organism evidence="2 3">
    <name type="scientific">Clostridium sardiniense</name>
    <name type="common">Clostridium absonum</name>
    <dbReference type="NCBI Taxonomy" id="29369"/>
    <lineage>
        <taxon>Bacteria</taxon>
        <taxon>Bacillati</taxon>
        <taxon>Bacillota</taxon>
        <taxon>Clostridia</taxon>
        <taxon>Eubacteriales</taxon>
        <taxon>Clostridiaceae</taxon>
        <taxon>Clostridium</taxon>
    </lineage>
</organism>
<dbReference type="EMBL" id="JAIKTU010000002">
    <property type="protein sequence ID" value="MBY0754236.1"/>
    <property type="molecule type" value="Genomic_DNA"/>
</dbReference>
<protein>
    <submittedName>
        <fullName evidence="2">DUF4878 domain-containing protein</fullName>
    </submittedName>
</protein>
<feature type="signal peptide" evidence="1">
    <location>
        <begin position="1"/>
        <end position="19"/>
    </location>
</feature>
<proteinExistence type="predicted"/>
<evidence type="ECO:0000313" key="3">
    <source>
        <dbReference type="Proteomes" id="UP001299068"/>
    </source>
</evidence>
<feature type="chain" id="PRO_5045920842" evidence="1">
    <location>
        <begin position="20"/>
        <end position="195"/>
    </location>
</feature>
<dbReference type="RefSeq" id="WP_221858747.1">
    <property type="nucleotide sequence ID" value="NZ_JAIKTU010000002.1"/>
</dbReference>
<keyword evidence="3" id="KW-1185">Reference proteome</keyword>
<dbReference type="PROSITE" id="PS51257">
    <property type="entry name" value="PROKAR_LIPOPROTEIN"/>
    <property type="match status" value="1"/>
</dbReference>
<evidence type="ECO:0000313" key="2">
    <source>
        <dbReference type="EMBL" id="MBY0754236.1"/>
    </source>
</evidence>